<reference evidence="7 8" key="1">
    <citation type="submission" date="2018-06" db="EMBL/GenBank/DDBJ databases">
        <authorList>
            <consortium name="Pathogen Informatics"/>
            <person name="Doyle S."/>
        </authorList>
    </citation>
    <scope>NUCLEOTIDE SEQUENCE [LARGE SCALE GENOMIC DNA]</scope>
    <source>
        <strain evidence="7 8">NCTC12714</strain>
    </source>
</reference>
<evidence type="ECO:0000256" key="1">
    <source>
        <dbReference type="ARBA" id="ARBA00022475"/>
    </source>
</evidence>
<evidence type="ECO:0000256" key="3">
    <source>
        <dbReference type="ARBA" id="ARBA00022723"/>
    </source>
</evidence>
<dbReference type="InterPro" id="IPR029052">
    <property type="entry name" value="Metallo-depent_PP-like"/>
</dbReference>
<proteinExistence type="predicted"/>
<dbReference type="GO" id="GO:0046872">
    <property type="term" value="F:metal ion binding"/>
    <property type="evidence" value="ECO:0007669"/>
    <property type="project" value="UniProtKB-KW"/>
</dbReference>
<dbReference type="EMBL" id="UGJE01000002">
    <property type="protein sequence ID" value="STQ85659.1"/>
    <property type="molecule type" value="Genomic_DNA"/>
</dbReference>
<gene>
    <name evidence="7" type="ORF">NCTC12714_00445</name>
</gene>
<keyword evidence="5" id="KW-0464">Manganese</keyword>
<dbReference type="InterPro" id="IPR004843">
    <property type="entry name" value="Calcineurin-like_PHP"/>
</dbReference>
<evidence type="ECO:0000256" key="2">
    <source>
        <dbReference type="ARBA" id="ARBA00022519"/>
    </source>
</evidence>
<evidence type="ECO:0000313" key="7">
    <source>
        <dbReference type="EMBL" id="STQ85659.1"/>
    </source>
</evidence>
<dbReference type="Gene3D" id="3.60.21.10">
    <property type="match status" value="1"/>
</dbReference>
<dbReference type="PANTHER" id="PTHR34990:SF2">
    <property type="entry name" value="BLL8164 PROTEIN"/>
    <property type="match status" value="1"/>
</dbReference>
<protein>
    <submittedName>
        <fullName evidence="7">Metallophosphoesterase</fullName>
    </submittedName>
</protein>
<sequence length="271" mass="31807">MQEDAVFIADSHFKQGDIKLIESFLEIPKGKQIFLMGDIFHLLVGALQSSQAQNEELIRVICELSFNNEIIFIEGNHDFKLKYIWEQGTKTKLCFTKNLAHNVEYKPGNIRIYEYQMQPIILNNWKGDACILAHGDLWINPLYNTYRKILSSNILIGIFRMLDKLSCGIIYRNVAYRVSQRMIGEFSFYRSDFREFMLERIMQYQKHIILPLTRDKKSIYNNFCIIEGHFHIGKSIEQDNIQYVALPSSYFTKTYTLITKVGNDNGQRKKC</sequence>
<keyword evidence="8" id="KW-1185">Reference proteome</keyword>
<dbReference type="PANTHER" id="PTHR34990">
    <property type="entry name" value="UDP-2,3-DIACYLGLUCOSAMINE HYDROLASE-RELATED"/>
    <property type="match status" value="1"/>
</dbReference>
<keyword evidence="2" id="KW-0997">Cell inner membrane</keyword>
<feature type="domain" description="Calcineurin-like phosphoesterase" evidence="6">
    <location>
        <begin position="6"/>
        <end position="95"/>
    </location>
</feature>
<dbReference type="GO" id="GO:0009245">
    <property type="term" value="P:lipid A biosynthetic process"/>
    <property type="evidence" value="ECO:0007669"/>
    <property type="project" value="TreeGrafter"/>
</dbReference>
<organism evidence="7 8">
    <name type="scientific">Helicobacter muridarum</name>
    <dbReference type="NCBI Taxonomy" id="216"/>
    <lineage>
        <taxon>Bacteria</taxon>
        <taxon>Pseudomonadati</taxon>
        <taxon>Campylobacterota</taxon>
        <taxon>Epsilonproteobacteria</taxon>
        <taxon>Campylobacterales</taxon>
        <taxon>Helicobacteraceae</taxon>
        <taxon>Helicobacter</taxon>
    </lineage>
</organism>
<dbReference type="InterPro" id="IPR043461">
    <property type="entry name" value="LpxH-like"/>
</dbReference>
<dbReference type="GO" id="GO:0008758">
    <property type="term" value="F:UDP-2,3-diacylglucosamine hydrolase activity"/>
    <property type="evidence" value="ECO:0007669"/>
    <property type="project" value="TreeGrafter"/>
</dbReference>
<evidence type="ECO:0000259" key="6">
    <source>
        <dbReference type="Pfam" id="PF00149"/>
    </source>
</evidence>
<evidence type="ECO:0000256" key="4">
    <source>
        <dbReference type="ARBA" id="ARBA00023136"/>
    </source>
</evidence>
<dbReference type="Pfam" id="PF00149">
    <property type="entry name" value="Metallophos"/>
    <property type="match status" value="1"/>
</dbReference>
<dbReference type="GO" id="GO:0016020">
    <property type="term" value="C:membrane"/>
    <property type="evidence" value="ECO:0007669"/>
    <property type="project" value="GOC"/>
</dbReference>
<evidence type="ECO:0000256" key="5">
    <source>
        <dbReference type="ARBA" id="ARBA00023211"/>
    </source>
</evidence>
<accession>A0A377PT47</accession>
<dbReference type="Proteomes" id="UP000255139">
    <property type="component" value="Unassembled WGS sequence"/>
</dbReference>
<keyword evidence="1" id="KW-1003">Cell membrane</keyword>
<keyword evidence="3" id="KW-0479">Metal-binding</keyword>
<keyword evidence="4" id="KW-0472">Membrane</keyword>
<name>A0A377PT47_9HELI</name>
<dbReference type="AlphaFoldDB" id="A0A377PT47"/>
<evidence type="ECO:0000313" key="8">
    <source>
        <dbReference type="Proteomes" id="UP000255139"/>
    </source>
</evidence>
<dbReference type="SUPFAM" id="SSF56300">
    <property type="entry name" value="Metallo-dependent phosphatases"/>
    <property type="match status" value="1"/>
</dbReference>